<evidence type="ECO:0000256" key="2">
    <source>
        <dbReference type="ARBA" id="ARBA00004752"/>
    </source>
</evidence>
<evidence type="ECO:0000256" key="14">
    <source>
        <dbReference type="SAM" id="SignalP"/>
    </source>
</evidence>
<evidence type="ECO:0000256" key="9">
    <source>
        <dbReference type="ARBA" id="ARBA00022960"/>
    </source>
</evidence>
<keyword evidence="5 16" id="KW-0121">Carboxypeptidase</keyword>
<dbReference type="InterPro" id="IPR001967">
    <property type="entry name" value="Peptidase_S11_N"/>
</dbReference>
<comment type="caution">
    <text evidence="16">The sequence shown here is derived from an EMBL/GenBank/DDBJ whole genome shotgun (WGS) entry which is preliminary data.</text>
</comment>
<keyword evidence="9" id="KW-0133">Cell shape</keyword>
<gene>
    <name evidence="16" type="ORF">ACFFK0_17710</name>
</gene>
<feature type="domain" description="Peptidase S11 D-Ala-D-Ala carboxypeptidase A C-terminal" evidence="15">
    <location>
        <begin position="283"/>
        <end position="374"/>
    </location>
</feature>
<keyword evidence="8 16" id="KW-0378">Hydrolase</keyword>
<dbReference type="InterPro" id="IPR037167">
    <property type="entry name" value="Peptidase_S11_C_sf"/>
</dbReference>
<dbReference type="SMART" id="SM00936">
    <property type="entry name" value="PBP5_C"/>
    <property type="match status" value="1"/>
</dbReference>
<dbReference type="InterPro" id="IPR018044">
    <property type="entry name" value="Peptidase_S11"/>
</dbReference>
<keyword evidence="17" id="KW-1185">Reference proteome</keyword>
<comment type="similarity">
    <text evidence="3 13">Belongs to the peptidase S11 family.</text>
</comment>
<accession>A0ABV6DNP5</accession>
<comment type="pathway">
    <text evidence="2">Cell wall biogenesis; peptidoglycan biosynthesis.</text>
</comment>
<dbReference type="PRINTS" id="PR00725">
    <property type="entry name" value="DADACBPTASE1"/>
</dbReference>
<evidence type="ECO:0000256" key="13">
    <source>
        <dbReference type="RuleBase" id="RU004016"/>
    </source>
</evidence>
<comment type="catalytic activity">
    <reaction evidence="12">
        <text>Preferential cleavage: (Ac)2-L-Lys-D-Ala-|-D-Ala. Also transpeptidation of peptidyl-alanyl moieties that are N-acyl substituents of D-alanine.</text>
        <dbReference type="EC" id="3.4.16.4"/>
    </reaction>
</comment>
<keyword evidence="11" id="KW-0961">Cell wall biogenesis/degradation</keyword>
<keyword evidence="7 14" id="KW-0732">Signal</keyword>
<dbReference type="RefSeq" id="WP_377471626.1">
    <property type="nucleotide sequence ID" value="NZ_JBHLWN010000071.1"/>
</dbReference>
<dbReference type="Pfam" id="PF07943">
    <property type="entry name" value="PBP5_C"/>
    <property type="match status" value="1"/>
</dbReference>
<dbReference type="EMBL" id="JBHLWN010000071">
    <property type="protein sequence ID" value="MFC0214269.1"/>
    <property type="molecule type" value="Genomic_DNA"/>
</dbReference>
<dbReference type="GO" id="GO:0004180">
    <property type="term" value="F:carboxypeptidase activity"/>
    <property type="evidence" value="ECO:0007669"/>
    <property type="project" value="UniProtKB-KW"/>
</dbReference>
<dbReference type="InterPro" id="IPR012907">
    <property type="entry name" value="Peptidase_S11_C"/>
</dbReference>
<evidence type="ECO:0000256" key="4">
    <source>
        <dbReference type="ARBA" id="ARBA00012448"/>
    </source>
</evidence>
<evidence type="ECO:0000256" key="12">
    <source>
        <dbReference type="ARBA" id="ARBA00034000"/>
    </source>
</evidence>
<evidence type="ECO:0000259" key="15">
    <source>
        <dbReference type="SMART" id="SM00936"/>
    </source>
</evidence>
<keyword evidence="6" id="KW-0645">Protease</keyword>
<sequence length="390" mass="43020">MFKKGFITMISFALILALLAPAAFAEEKKAAQPVDLAPNAKSAVLLDADTGTVIFDKNKDEKLPPASITKIMTMLLIMEALDQGKIKMNEKVRTSEYAASMGGSQIFLEPGEEMTVEEMLKGIAMASGNDASVAMAEKIAGSEQAFVAMMNERAQQLGMKNTHFVNPNGLPVADHYTTAYDIAIMSRELLKHEEITKFTGTYQDYLRKDTEKPFWLVNTNKLVRFYPGADGMKTGYTSEAKFCLSATAKRDGLRMVAVVLGEPNTKTRNAEVSQMLDYAFSQYTNYPIFKTGDSLGSFKVSKGEVSEVPMTAKHPYSLLLKKGEAAQGIRHEVQFDTNLKAPIAIGQTVGKIVIYKDNTAIAEYPLQSPSEVKAASWWKLFKRSMSNMFS</sequence>
<dbReference type="InterPro" id="IPR012338">
    <property type="entry name" value="Beta-lactam/transpept-like"/>
</dbReference>
<name>A0ABV6DNP5_9BACL</name>
<organism evidence="16 17">
    <name type="scientific">Paenibacillus chartarius</name>
    <dbReference type="NCBI Taxonomy" id="747481"/>
    <lineage>
        <taxon>Bacteria</taxon>
        <taxon>Bacillati</taxon>
        <taxon>Bacillota</taxon>
        <taxon>Bacilli</taxon>
        <taxon>Bacillales</taxon>
        <taxon>Paenibacillaceae</taxon>
        <taxon>Paenibacillus</taxon>
    </lineage>
</organism>
<proteinExistence type="inferred from homology"/>
<evidence type="ECO:0000256" key="10">
    <source>
        <dbReference type="ARBA" id="ARBA00022984"/>
    </source>
</evidence>
<dbReference type="SUPFAM" id="SSF69189">
    <property type="entry name" value="Penicillin-binding protein associated domain"/>
    <property type="match status" value="1"/>
</dbReference>
<evidence type="ECO:0000256" key="11">
    <source>
        <dbReference type="ARBA" id="ARBA00023316"/>
    </source>
</evidence>
<keyword evidence="10" id="KW-0573">Peptidoglycan synthesis</keyword>
<dbReference type="EC" id="3.4.16.4" evidence="4"/>
<dbReference type="Gene3D" id="3.40.710.10">
    <property type="entry name" value="DD-peptidase/beta-lactamase superfamily"/>
    <property type="match status" value="1"/>
</dbReference>
<dbReference type="InterPro" id="IPR015956">
    <property type="entry name" value="Peniciliin-bd_prot_C_sf"/>
</dbReference>
<evidence type="ECO:0000256" key="5">
    <source>
        <dbReference type="ARBA" id="ARBA00022645"/>
    </source>
</evidence>
<dbReference type="SUPFAM" id="SSF56601">
    <property type="entry name" value="beta-lactamase/transpeptidase-like"/>
    <property type="match status" value="1"/>
</dbReference>
<evidence type="ECO:0000256" key="8">
    <source>
        <dbReference type="ARBA" id="ARBA00022801"/>
    </source>
</evidence>
<dbReference type="PANTHER" id="PTHR21581:SF6">
    <property type="entry name" value="TRAFFICKING PROTEIN PARTICLE COMPLEX SUBUNIT 12"/>
    <property type="match status" value="1"/>
</dbReference>
<feature type="signal peptide" evidence="14">
    <location>
        <begin position="1"/>
        <end position="25"/>
    </location>
</feature>
<dbReference type="Gene3D" id="2.60.410.10">
    <property type="entry name" value="D-Ala-D-Ala carboxypeptidase, C-terminal domain"/>
    <property type="match status" value="1"/>
</dbReference>
<feature type="chain" id="PRO_5046279383" description="serine-type D-Ala-D-Ala carboxypeptidase" evidence="14">
    <location>
        <begin position="26"/>
        <end position="390"/>
    </location>
</feature>
<evidence type="ECO:0000313" key="16">
    <source>
        <dbReference type="EMBL" id="MFC0214269.1"/>
    </source>
</evidence>
<protein>
    <recommendedName>
        <fullName evidence="4">serine-type D-Ala-D-Ala carboxypeptidase</fullName>
        <ecNumber evidence="4">3.4.16.4</ecNumber>
    </recommendedName>
</protein>
<evidence type="ECO:0000256" key="1">
    <source>
        <dbReference type="ARBA" id="ARBA00003217"/>
    </source>
</evidence>
<dbReference type="Pfam" id="PF00768">
    <property type="entry name" value="Peptidase_S11"/>
    <property type="match status" value="1"/>
</dbReference>
<dbReference type="Proteomes" id="UP001589776">
    <property type="component" value="Unassembled WGS sequence"/>
</dbReference>
<evidence type="ECO:0000256" key="3">
    <source>
        <dbReference type="ARBA" id="ARBA00007164"/>
    </source>
</evidence>
<evidence type="ECO:0000256" key="7">
    <source>
        <dbReference type="ARBA" id="ARBA00022729"/>
    </source>
</evidence>
<dbReference type="PANTHER" id="PTHR21581">
    <property type="entry name" value="D-ALANYL-D-ALANINE CARBOXYPEPTIDASE"/>
    <property type="match status" value="1"/>
</dbReference>
<comment type="function">
    <text evidence="1">Removes C-terminal D-alanyl residues from sugar-peptide cell wall precursors.</text>
</comment>
<reference evidence="16 17" key="1">
    <citation type="submission" date="2024-09" db="EMBL/GenBank/DDBJ databases">
        <authorList>
            <person name="Sun Q."/>
            <person name="Mori K."/>
        </authorList>
    </citation>
    <scope>NUCLEOTIDE SEQUENCE [LARGE SCALE GENOMIC DNA]</scope>
    <source>
        <strain evidence="16 17">CCM 7759</strain>
    </source>
</reference>
<evidence type="ECO:0000256" key="6">
    <source>
        <dbReference type="ARBA" id="ARBA00022670"/>
    </source>
</evidence>
<evidence type="ECO:0000313" key="17">
    <source>
        <dbReference type="Proteomes" id="UP001589776"/>
    </source>
</evidence>